<evidence type="ECO:0000259" key="11">
    <source>
        <dbReference type="Pfam" id="PF21263"/>
    </source>
</evidence>
<dbReference type="Pfam" id="PF02770">
    <property type="entry name" value="Acyl-CoA_dh_M"/>
    <property type="match status" value="1"/>
</dbReference>
<evidence type="ECO:0000256" key="5">
    <source>
        <dbReference type="ARBA" id="ARBA00023002"/>
    </source>
</evidence>
<dbReference type="SUPFAM" id="SSF47203">
    <property type="entry name" value="Acyl-CoA dehydrogenase C-terminal domain-like"/>
    <property type="match status" value="1"/>
</dbReference>
<dbReference type="Gene3D" id="1.10.540.10">
    <property type="entry name" value="Acyl-CoA dehydrogenase/oxidase, N-terminal domain"/>
    <property type="match status" value="1"/>
</dbReference>
<evidence type="ECO:0000256" key="6">
    <source>
        <dbReference type="ARBA" id="ARBA00052546"/>
    </source>
</evidence>
<dbReference type="GO" id="GO:0003995">
    <property type="term" value="F:acyl-CoA dehydrogenase activity"/>
    <property type="evidence" value="ECO:0007669"/>
    <property type="project" value="InterPro"/>
</dbReference>
<evidence type="ECO:0000256" key="3">
    <source>
        <dbReference type="ARBA" id="ARBA00022630"/>
    </source>
</evidence>
<dbReference type="InterPro" id="IPR009100">
    <property type="entry name" value="AcylCoA_DH/oxidase_NM_dom_sf"/>
</dbReference>
<evidence type="ECO:0000256" key="7">
    <source>
        <dbReference type="RuleBase" id="RU362125"/>
    </source>
</evidence>
<dbReference type="InterPro" id="IPR037069">
    <property type="entry name" value="AcylCoA_DH/ox_N_sf"/>
</dbReference>
<organism evidence="12 13">
    <name type="scientific">Niallia taxi</name>
    <dbReference type="NCBI Taxonomy" id="2499688"/>
    <lineage>
        <taxon>Bacteria</taxon>
        <taxon>Bacillati</taxon>
        <taxon>Bacillota</taxon>
        <taxon>Bacilli</taxon>
        <taxon>Bacillales</taxon>
        <taxon>Bacillaceae</taxon>
        <taxon>Niallia</taxon>
    </lineage>
</organism>
<evidence type="ECO:0000259" key="8">
    <source>
        <dbReference type="Pfam" id="PF00441"/>
    </source>
</evidence>
<comment type="similarity">
    <text evidence="2 7">Belongs to the acyl-CoA dehydrogenase family.</text>
</comment>
<feature type="domain" description="Acyl-CoA dehydrogenase/oxidase N-terminal" evidence="10">
    <location>
        <begin position="24"/>
        <end position="136"/>
    </location>
</feature>
<dbReference type="Pfam" id="PF00441">
    <property type="entry name" value="Acyl-CoA_dh_1"/>
    <property type="match status" value="1"/>
</dbReference>
<protein>
    <submittedName>
        <fullName evidence="12">Acyl-CoA dehydrogenase</fullName>
    </submittedName>
</protein>
<dbReference type="PANTHER" id="PTHR43884:SF12">
    <property type="entry name" value="ISOVALERYL-COA DEHYDROGENASE, MITOCHONDRIAL-RELATED"/>
    <property type="match status" value="1"/>
</dbReference>
<evidence type="ECO:0000259" key="9">
    <source>
        <dbReference type="Pfam" id="PF02770"/>
    </source>
</evidence>
<accession>A0A3S2TXX2</accession>
<dbReference type="FunFam" id="1.10.540.10:FF:000001">
    <property type="entry name" value="Very long-chain-specific acyl-CoA dehydrogenase, mitochondrial"/>
    <property type="match status" value="1"/>
</dbReference>
<dbReference type="AlphaFoldDB" id="A0A3S2TXX2"/>
<dbReference type="InterPro" id="IPR046373">
    <property type="entry name" value="Acyl-CoA_Oxase/DH_mid-dom_sf"/>
</dbReference>
<comment type="cofactor">
    <cofactor evidence="1 7">
        <name>FAD</name>
        <dbReference type="ChEBI" id="CHEBI:57692"/>
    </cofactor>
</comment>
<evidence type="ECO:0000256" key="2">
    <source>
        <dbReference type="ARBA" id="ARBA00009347"/>
    </source>
</evidence>
<evidence type="ECO:0000313" key="12">
    <source>
        <dbReference type="EMBL" id="RVT63870.1"/>
    </source>
</evidence>
<dbReference type="GO" id="GO:0050660">
    <property type="term" value="F:flavin adenine dinucleotide binding"/>
    <property type="evidence" value="ECO:0007669"/>
    <property type="project" value="InterPro"/>
</dbReference>
<dbReference type="EMBL" id="RZTZ01000003">
    <property type="protein sequence ID" value="RVT63870.1"/>
    <property type="molecule type" value="Genomic_DNA"/>
</dbReference>
<comment type="caution">
    <text evidence="12">The sequence shown here is derived from an EMBL/GenBank/DDBJ whole genome shotgun (WGS) entry which is preliminary data.</text>
</comment>
<reference evidence="12 13" key="1">
    <citation type="submission" date="2019-01" db="EMBL/GenBank/DDBJ databases">
        <title>Bacillus sp. M5HDSG1-1, whole genome shotgun sequence.</title>
        <authorList>
            <person name="Tuo L."/>
        </authorList>
    </citation>
    <scope>NUCLEOTIDE SEQUENCE [LARGE SCALE GENOMIC DNA]</scope>
    <source>
        <strain evidence="12 13">M5HDSG1-1</strain>
    </source>
</reference>
<dbReference type="Pfam" id="PF02771">
    <property type="entry name" value="Acyl-CoA_dh_N"/>
    <property type="match status" value="1"/>
</dbReference>
<evidence type="ECO:0000259" key="10">
    <source>
        <dbReference type="Pfam" id="PF02771"/>
    </source>
</evidence>
<sequence>MIKGGSFLLEDSSWKDVYTPEDFSEEHELIGEMTNDFVRNSVMPHLDSMEKHDFKKVLELMKQAGELGLLSADVPEMFGGAGLDKISSAIISEKMSIAGGFSITHGAHVGIGSLPIILFGNVEQKQKYLPALATGEKIASYCLTEPTAGSDALGIKTTATLNDEGTHYILKGQKQWITNAGIADIFTVYAKIDGKEYSAFIVEREFPGVSIGKEEKKLGIKSSSTCSVILDNVLVPKENLLGEKGKGHLIALNVLNMGRFKLGMGAIGASKEALKVTVPYIKNRKQFQTPISEFPLTKAKVATLASLLYASESSVYRTAGLLSDALDPLEGTEGWKIPAKLVNEYSMECSLNKIFSSEALDKIVDECLQLHGGNGFMEDYAISRMYRDSRINRIFEGTNEINLLAVPGNYLRKAMKGDVPLFAAAKAIEREMITFIPSEPDGSILSQEKLFVRNGKKIVLILLGLLAKKYTTEIEQQQEALSSIATIISHVFAMESCILRTEKAIATTNSEEKQKLLYTEIYCQEAFQIINTEAQDTLAYMESGDDLRLALSVLKKYTRFLPKPLIALKREAAEKVIAADEYIV</sequence>
<keyword evidence="13" id="KW-1185">Reference proteome</keyword>
<proteinExistence type="inferred from homology"/>
<comment type="catalytic activity">
    <reaction evidence="6">
        <text>a 2,3-saturated acyl-CoA + A = a 2,3-dehydroacyl-CoA + AH2</text>
        <dbReference type="Rhea" id="RHEA:48608"/>
        <dbReference type="ChEBI" id="CHEBI:13193"/>
        <dbReference type="ChEBI" id="CHEBI:17499"/>
        <dbReference type="ChEBI" id="CHEBI:60015"/>
        <dbReference type="ChEBI" id="CHEBI:65111"/>
    </reaction>
</comment>
<dbReference type="InterPro" id="IPR006089">
    <property type="entry name" value="Acyl-CoA_DH_CS"/>
</dbReference>
<dbReference type="SUPFAM" id="SSF56645">
    <property type="entry name" value="Acyl-CoA dehydrogenase NM domain-like"/>
    <property type="match status" value="1"/>
</dbReference>
<evidence type="ECO:0000313" key="13">
    <source>
        <dbReference type="Proteomes" id="UP000288024"/>
    </source>
</evidence>
<dbReference type="InterPro" id="IPR013786">
    <property type="entry name" value="AcylCoA_DH/ox_N"/>
</dbReference>
<evidence type="ECO:0000256" key="4">
    <source>
        <dbReference type="ARBA" id="ARBA00022827"/>
    </source>
</evidence>
<dbReference type="InterPro" id="IPR036250">
    <property type="entry name" value="AcylCo_DH-like_C"/>
</dbReference>
<keyword evidence="4 7" id="KW-0274">FAD</keyword>
<dbReference type="InterPro" id="IPR009075">
    <property type="entry name" value="AcylCo_DH/oxidase_C"/>
</dbReference>
<dbReference type="FunFam" id="1.20.140.10:FF:000019">
    <property type="entry name" value="Acyl-CoA dehydrogenase"/>
    <property type="match status" value="1"/>
</dbReference>
<keyword evidence="3 7" id="KW-0285">Flavoprotein</keyword>
<dbReference type="RefSeq" id="WP_127738345.1">
    <property type="nucleotide sequence ID" value="NZ_RZTZ01000003.1"/>
</dbReference>
<dbReference type="PANTHER" id="PTHR43884">
    <property type="entry name" value="ACYL-COA DEHYDROGENASE"/>
    <property type="match status" value="1"/>
</dbReference>
<feature type="domain" description="Acyl-CoA oxidase/dehydrogenase middle" evidence="9">
    <location>
        <begin position="141"/>
        <end position="233"/>
    </location>
</feature>
<gene>
    <name evidence="12" type="ORF">EM808_09820</name>
</gene>
<dbReference type="Gene3D" id="2.40.110.10">
    <property type="entry name" value="Butyryl-CoA Dehydrogenase, subunit A, domain 2"/>
    <property type="match status" value="1"/>
</dbReference>
<dbReference type="InterPro" id="IPR049426">
    <property type="entry name" value="Acyl-CoA-dh-like_C"/>
</dbReference>
<dbReference type="Proteomes" id="UP000288024">
    <property type="component" value="Unassembled WGS sequence"/>
</dbReference>
<evidence type="ECO:0000256" key="1">
    <source>
        <dbReference type="ARBA" id="ARBA00001974"/>
    </source>
</evidence>
<name>A0A3S2TXX2_9BACI</name>
<dbReference type="PROSITE" id="PS00072">
    <property type="entry name" value="ACYL_COA_DH_1"/>
    <property type="match status" value="1"/>
</dbReference>
<feature type="domain" description="Acyl-CoA dehydrogenase/oxidase C-terminal" evidence="8">
    <location>
        <begin position="245"/>
        <end position="404"/>
    </location>
</feature>
<dbReference type="Gene3D" id="1.20.140.10">
    <property type="entry name" value="Butyryl-CoA Dehydrogenase, subunit A, domain 3"/>
    <property type="match status" value="2"/>
</dbReference>
<keyword evidence="5 7" id="KW-0560">Oxidoreductase</keyword>
<dbReference type="Pfam" id="PF21263">
    <property type="entry name" value="Acyl-CoA-dh_C"/>
    <property type="match status" value="1"/>
</dbReference>
<dbReference type="FunFam" id="2.40.110.10:FF:000001">
    <property type="entry name" value="Acyl-CoA dehydrogenase, mitochondrial"/>
    <property type="match status" value="1"/>
</dbReference>
<dbReference type="InterPro" id="IPR006091">
    <property type="entry name" value="Acyl-CoA_Oxase/DH_mid-dom"/>
</dbReference>
<feature type="domain" description="Acyl-CoA dehydrogenase-like C-terminal" evidence="11">
    <location>
        <begin position="455"/>
        <end position="556"/>
    </location>
</feature>
<dbReference type="PROSITE" id="PS00073">
    <property type="entry name" value="ACYL_COA_DH_2"/>
    <property type="match status" value="1"/>
</dbReference>